<dbReference type="RefSeq" id="WP_354642899.1">
    <property type="nucleotide sequence ID" value="NZ_CP159872.1"/>
</dbReference>
<organism evidence="1">
    <name type="scientific">Kitasatospora camelliae</name>
    <dbReference type="NCBI Taxonomy" id="3156397"/>
    <lineage>
        <taxon>Bacteria</taxon>
        <taxon>Bacillati</taxon>
        <taxon>Actinomycetota</taxon>
        <taxon>Actinomycetes</taxon>
        <taxon>Kitasatosporales</taxon>
        <taxon>Streptomycetaceae</taxon>
        <taxon>Kitasatospora</taxon>
    </lineage>
</organism>
<name>A0AAU8K3Y1_9ACTN</name>
<gene>
    <name evidence="1" type="ORF">ABWK59_25250</name>
</gene>
<accession>A0AAU8K3Y1</accession>
<dbReference type="AlphaFoldDB" id="A0AAU8K3Y1"/>
<dbReference type="KEGG" id="kcm:ABWK59_25250"/>
<reference evidence="1" key="1">
    <citation type="submission" date="2024-06" db="EMBL/GenBank/DDBJ databases">
        <title>The genome sequences of Kitasatospora sp. strain HUAS MG31.</title>
        <authorList>
            <person name="Mo P."/>
        </authorList>
    </citation>
    <scope>NUCLEOTIDE SEQUENCE</scope>
    <source>
        <strain evidence="1">HUAS MG31</strain>
    </source>
</reference>
<protein>
    <recommendedName>
        <fullName evidence="2">Head-to-tail adaptor</fullName>
    </recommendedName>
</protein>
<evidence type="ECO:0000313" key="1">
    <source>
        <dbReference type="EMBL" id="XCM81969.1"/>
    </source>
</evidence>
<sequence length="135" mass="14664">MINDTDKAVTLEFPDAETAYAGAPSVIGEIGWVAEQAALRPIGVQLGREFWLRKAAVLDRIALNEVAEYSAEVAEDAVQAAASAALRLIEFDEQNHNDSGRSGPGSLRFWDPIVGAGRRAYVRQQYLSWSLSQGS</sequence>
<dbReference type="EMBL" id="CP159872">
    <property type="protein sequence ID" value="XCM81969.1"/>
    <property type="molecule type" value="Genomic_DNA"/>
</dbReference>
<proteinExistence type="predicted"/>
<evidence type="ECO:0008006" key="2">
    <source>
        <dbReference type="Google" id="ProtNLM"/>
    </source>
</evidence>